<proteinExistence type="predicted"/>
<sequence>MFDIRKATMHDIPGIQACDFLCFPEEDPRDSYYYEDCIVFWPKLFFVAVDQGTR</sequence>
<dbReference type="SUPFAM" id="SSF55729">
    <property type="entry name" value="Acyl-CoA N-acyltransferases (Nat)"/>
    <property type="match status" value="1"/>
</dbReference>
<evidence type="ECO:0000313" key="2">
    <source>
        <dbReference type="Proteomes" id="UP001202328"/>
    </source>
</evidence>
<comment type="caution">
    <text evidence="1">The sequence shown here is derived from an EMBL/GenBank/DDBJ whole genome shotgun (WGS) entry which is preliminary data.</text>
</comment>
<gene>
    <name evidence="1" type="ORF">MKW98_004905</name>
</gene>
<dbReference type="EMBL" id="JAJJMB010010711">
    <property type="protein sequence ID" value="KAI3906855.1"/>
    <property type="molecule type" value="Genomic_DNA"/>
</dbReference>
<feature type="non-terminal residue" evidence="1">
    <location>
        <position position="54"/>
    </location>
</feature>
<dbReference type="Proteomes" id="UP001202328">
    <property type="component" value="Unassembled WGS sequence"/>
</dbReference>
<protein>
    <submittedName>
        <fullName evidence="1">Uncharacterized protein</fullName>
    </submittedName>
</protein>
<dbReference type="InterPro" id="IPR016181">
    <property type="entry name" value="Acyl_CoA_acyltransferase"/>
</dbReference>
<name>A0AAD4SGF7_9MAGN</name>
<accession>A0AAD4SGF7</accession>
<organism evidence="1 2">
    <name type="scientific">Papaver atlanticum</name>
    <dbReference type="NCBI Taxonomy" id="357466"/>
    <lineage>
        <taxon>Eukaryota</taxon>
        <taxon>Viridiplantae</taxon>
        <taxon>Streptophyta</taxon>
        <taxon>Embryophyta</taxon>
        <taxon>Tracheophyta</taxon>
        <taxon>Spermatophyta</taxon>
        <taxon>Magnoliopsida</taxon>
        <taxon>Ranunculales</taxon>
        <taxon>Papaveraceae</taxon>
        <taxon>Papaveroideae</taxon>
        <taxon>Papaver</taxon>
    </lineage>
</organism>
<dbReference type="AlphaFoldDB" id="A0AAD4SGF7"/>
<reference evidence="1" key="1">
    <citation type="submission" date="2022-04" db="EMBL/GenBank/DDBJ databases">
        <title>A functionally conserved STORR gene fusion in Papaver species that diverged 16.8 million years ago.</title>
        <authorList>
            <person name="Catania T."/>
        </authorList>
    </citation>
    <scope>NUCLEOTIDE SEQUENCE</scope>
    <source>
        <strain evidence="1">S-188037</strain>
    </source>
</reference>
<dbReference type="Gene3D" id="3.40.630.30">
    <property type="match status" value="1"/>
</dbReference>
<evidence type="ECO:0000313" key="1">
    <source>
        <dbReference type="EMBL" id="KAI3906855.1"/>
    </source>
</evidence>
<keyword evidence="2" id="KW-1185">Reference proteome</keyword>